<evidence type="ECO:0000256" key="7">
    <source>
        <dbReference type="ARBA" id="ARBA00023136"/>
    </source>
</evidence>
<feature type="transmembrane region" description="Helical" evidence="9">
    <location>
        <begin position="67"/>
        <end position="92"/>
    </location>
</feature>
<evidence type="ECO:0000256" key="1">
    <source>
        <dbReference type="ARBA" id="ARBA00004651"/>
    </source>
</evidence>
<keyword evidence="6 9" id="KW-1133">Transmembrane helix</keyword>
<evidence type="ECO:0000256" key="6">
    <source>
        <dbReference type="ARBA" id="ARBA00022989"/>
    </source>
</evidence>
<feature type="transmembrane region" description="Helical" evidence="9">
    <location>
        <begin position="262"/>
        <end position="285"/>
    </location>
</feature>
<dbReference type="InterPro" id="IPR052157">
    <property type="entry name" value="BCAA_transport_permease"/>
</dbReference>
<feature type="transmembrane region" description="Helical" evidence="9">
    <location>
        <begin position="41"/>
        <end position="61"/>
    </location>
</feature>
<proteinExistence type="inferred from homology"/>
<feature type="transmembrane region" description="Helical" evidence="9">
    <location>
        <begin position="148"/>
        <end position="168"/>
    </location>
</feature>
<dbReference type="EMBL" id="JACHIU010000001">
    <property type="protein sequence ID" value="MBB6471241.1"/>
    <property type="molecule type" value="Genomic_DNA"/>
</dbReference>
<dbReference type="AlphaFoldDB" id="A0A7X0I9S6"/>
<keyword evidence="5" id="KW-0029">Amino-acid transport</keyword>
<evidence type="ECO:0000256" key="8">
    <source>
        <dbReference type="ARBA" id="ARBA00037998"/>
    </source>
</evidence>
<dbReference type="CDD" id="cd06582">
    <property type="entry name" value="TM_PBP1_LivH_like"/>
    <property type="match status" value="1"/>
</dbReference>
<dbReference type="PANTHER" id="PTHR11795:SF442">
    <property type="entry name" value="ABC TRANSPORTER ATP-BINDING PROTEIN"/>
    <property type="match status" value="1"/>
</dbReference>
<accession>A0A7X0I9S6</accession>
<dbReference type="Pfam" id="PF02653">
    <property type="entry name" value="BPD_transp_2"/>
    <property type="match status" value="1"/>
</dbReference>
<feature type="transmembrane region" description="Helical" evidence="9">
    <location>
        <begin position="229"/>
        <end position="250"/>
    </location>
</feature>
<evidence type="ECO:0000256" key="9">
    <source>
        <dbReference type="SAM" id="Phobius"/>
    </source>
</evidence>
<keyword evidence="2" id="KW-0813">Transport</keyword>
<protein>
    <submittedName>
        <fullName evidence="10">Branched-chain amino acid transport system permease protein</fullName>
    </submittedName>
</protein>
<sequence>MSAATQWFDANLITVINGLAYGLLLYTLAIGLSLVFGMLNLLNLAHGTFFLAGAYAAAVLVAPGGAWLSWVLALSVALALGAVAGVGLTAVTRPLARRGHMAEALLTLGISMAGSSLLLWVFGADVRSVPAPAGLDGGVTLFGDPYPVYRLVLIGFGLVIAVLAEVILERTMTGAVVRAIVADADIVRTLGIDTRKILYGVLAAGSALAVVAGVLGGPLLGAGPGLDGHVLLIALVVVVIGGMGSARGALIGGLLIGQVQTLGTALAPEVAPFLIFGAMALILVVRPHGLLNRAEATA</sequence>
<dbReference type="GO" id="GO:0022857">
    <property type="term" value="F:transmembrane transporter activity"/>
    <property type="evidence" value="ECO:0007669"/>
    <property type="project" value="InterPro"/>
</dbReference>
<keyword evidence="3" id="KW-1003">Cell membrane</keyword>
<organism evidence="10 11">
    <name type="scientific">Sphaerisporangium rubeum</name>
    <dbReference type="NCBI Taxonomy" id="321317"/>
    <lineage>
        <taxon>Bacteria</taxon>
        <taxon>Bacillati</taxon>
        <taxon>Actinomycetota</taxon>
        <taxon>Actinomycetes</taxon>
        <taxon>Streptosporangiales</taxon>
        <taxon>Streptosporangiaceae</taxon>
        <taxon>Sphaerisporangium</taxon>
    </lineage>
</organism>
<comment type="similarity">
    <text evidence="8">Belongs to the binding-protein-dependent transport system permease family. LivHM subfamily.</text>
</comment>
<dbReference type="InterPro" id="IPR001851">
    <property type="entry name" value="ABC_transp_permease"/>
</dbReference>
<keyword evidence="4 9" id="KW-0812">Transmembrane</keyword>
<name>A0A7X0I9S6_9ACTN</name>
<evidence type="ECO:0000313" key="11">
    <source>
        <dbReference type="Proteomes" id="UP000555564"/>
    </source>
</evidence>
<dbReference type="PANTHER" id="PTHR11795">
    <property type="entry name" value="BRANCHED-CHAIN AMINO ACID TRANSPORT SYSTEM PERMEASE PROTEIN LIVH"/>
    <property type="match status" value="1"/>
</dbReference>
<keyword evidence="7 9" id="KW-0472">Membrane</keyword>
<comment type="caution">
    <text evidence="10">The sequence shown here is derived from an EMBL/GenBank/DDBJ whole genome shotgun (WGS) entry which is preliminary data.</text>
</comment>
<evidence type="ECO:0000313" key="10">
    <source>
        <dbReference type="EMBL" id="MBB6471241.1"/>
    </source>
</evidence>
<gene>
    <name evidence="10" type="ORF">BJ992_000672</name>
</gene>
<evidence type="ECO:0000256" key="3">
    <source>
        <dbReference type="ARBA" id="ARBA00022475"/>
    </source>
</evidence>
<evidence type="ECO:0000256" key="4">
    <source>
        <dbReference type="ARBA" id="ARBA00022692"/>
    </source>
</evidence>
<comment type="subcellular location">
    <subcellularLocation>
        <location evidence="1">Cell membrane</location>
        <topology evidence="1">Multi-pass membrane protein</topology>
    </subcellularLocation>
</comment>
<dbReference type="Proteomes" id="UP000555564">
    <property type="component" value="Unassembled WGS sequence"/>
</dbReference>
<dbReference type="GO" id="GO:0005886">
    <property type="term" value="C:plasma membrane"/>
    <property type="evidence" value="ECO:0007669"/>
    <property type="project" value="UniProtKB-SubCell"/>
</dbReference>
<evidence type="ECO:0000256" key="2">
    <source>
        <dbReference type="ARBA" id="ARBA00022448"/>
    </source>
</evidence>
<feature type="transmembrane region" description="Helical" evidence="9">
    <location>
        <begin position="12"/>
        <end position="34"/>
    </location>
</feature>
<feature type="transmembrane region" description="Helical" evidence="9">
    <location>
        <begin position="197"/>
        <end position="217"/>
    </location>
</feature>
<evidence type="ECO:0000256" key="5">
    <source>
        <dbReference type="ARBA" id="ARBA00022970"/>
    </source>
</evidence>
<dbReference type="GO" id="GO:0006865">
    <property type="term" value="P:amino acid transport"/>
    <property type="evidence" value="ECO:0007669"/>
    <property type="project" value="UniProtKB-KW"/>
</dbReference>
<dbReference type="RefSeq" id="WP_184978485.1">
    <property type="nucleotide sequence ID" value="NZ_BAAALO010000028.1"/>
</dbReference>
<feature type="transmembrane region" description="Helical" evidence="9">
    <location>
        <begin position="104"/>
        <end position="122"/>
    </location>
</feature>
<keyword evidence="11" id="KW-1185">Reference proteome</keyword>
<reference evidence="10 11" key="1">
    <citation type="submission" date="2020-08" db="EMBL/GenBank/DDBJ databases">
        <title>Sequencing the genomes of 1000 actinobacteria strains.</title>
        <authorList>
            <person name="Klenk H.-P."/>
        </authorList>
    </citation>
    <scope>NUCLEOTIDE SEQUENCE [LARGE SCALE GENOMIC DNA]</scope>
    <source>
        <strain evidence="10 11">DSM 44936</strain>
    </source>
</reference>